<feature type="domain" description="RagB/SusD" evidence="5">
    <location>
        <begin position="1"/>
        <end position="71"/>
    </location>
</feature>
<organism evidence="6">
    <name type="scientific">bioreactor metagenome</name>
    <dbReference type="NCBI Taxonomy" id="1076179"/>
    <lineage>
        <taxon>unclassified sequences</taxon>
        <taxon>metagenomes</taxon>
        <taxon>ecological metagenomes</taxon>
    </lineage>
</organism>
<dbReference type="Gene3D" id="1.25.40.390">
    <property type="match status" value="1"/>
</dbReference>
<proteinExistence type="predicted"/>
<evidence type="ECO:0000259" key="5">
    <source>
        <dbReference type="Pfam" id="PF07980"/>
    </source>
</evidence>
<gene>
    <name evidence="6" type="primary">susD_5</name>
    <name evidence="6" type="ORF">SDC9_187674</name>
</gene>
<dbReference type="InterPro" id="IPR011990">
    <property type="entry name" value="TPR-like_helical_dom_sf"/>
</dbReference>
<comment type="subcellular location">
    <subcellularLocation>
        <location evidence="1">Cell outer membrane</location>
    </subcellularLocation>
</comment>
<evidence type="ECO:0000256" key="3">
    <source>
        <dbReference type="ARBA" id="ARBA00023136"/>
    </source>
</evidence>
<evidence type="ECO:0000256" key="4">
    <source>
        <dbReference type="ARBA" id="ARBA00023237"/>
    </source>
</evidence>
<accession>A0A645HM68</accession>
<keyword evidence="4" id="KW-0998">Cell outer membrane</keyword>
<dbReference type="Pfam" id="PF07980">
    <property type="entry name" value="SusD_RagB"/>
    <property type="match status" value="1"/>
</dbReference>
<reference evidence="6" key="1">
    <citation type="submission" date="2019-08" db="EMBL/GenBank/DDBJ databases">
        <authorList>
            <person name="Kucharzyk K."/>
            <person name="Murdoch R.W."/>
            <person name="Higgins S."/>
            <person name="Loffler F."/>
        </authorList>
    </citation>
    <scope>NUCLEOTIDE SEQUENCE</scope>
</reference>
<name>A0A645HM68_9ZZZZ</name>
<dbReference type="AlphaFoldDB" id="A0A645HM68"/>
<evidence type="ECO:0000256" key="1">
    <source>
        <dbReference type="ARBA" id="ARBA00004442"/>
    </source>
</evidence>
<dbReference type="GO" id="GO:0009279">
    <property type="term" value="C:cell outer membrane"/>
    <property type="evidence" value="ECO:0007669"/>
    <property type="project" value="UniProtKB-SubCell"/>
</dbReference>
<evidence type="ECO:0000256" key="2">
    <source>
        <dbReference type="ARBA" id="ARBA00022729"/>
    </source>
</evidence>
<dbReference type="EMBL" id="VSSQ01096356">
    <property type="protein sequence ID" value="MPN40138.1"/>
    <property type="molecule type" value="Genomic_DNA"/>
</dbReference>
<evidence type="ECO:0000313" key="6">
    <source>
        <dbReference type="EMBL" id="MPN40138.1"/>
    </source>
</evidence>
<keyword evidence="2" id="KW-0732">Signal</keyword>
<keyword evidence="3" id="KW-0472">Membrane</keyword>
<comment type="caution">
    <text evidence="6">The sequence shown here is derived from an EMBL/GenBank/DDBJ whole genome shotgun (WGS) entry which is preliminary data.</text>
</comment>
<sequence length="103" mass="12311">MRAEAKFRSGDVDGALTDINELRNKRHVSTYKKEELTLEKIYNERGYEFYWDGPSRRNDMVRFNRYCEARYEKPASEPYKILLPIPLSALEANEQLKQNDQYQ</sequence>
<dbReference type="SUPFAM" id="SSF48452">
    <property type="entry name" value="TPR-like"/>
    <property type="match status" value="1"/>
</dbReference>
<dbReference type="InterPro" id="IPR012944">
    <property type="entry name" value="SusD_RagB_dom"/>
</dbReference>
<protein>
    <submittedName>
        <fullName evidence="6">Starch-binding protein SusD</fullName>
    </submittedName>
</protein>